<keyword evidence="5" id="KW-0067">ATP-binding</keyword>
<dbReference type="Gene3D" id="3.30.200.20">
    <property type="entry name" value="Phosphorylase Kinase, domain 1"/>
    <property type="match status" value="1"/>
</dbReference>
<organism evidence="8 9">
    <name type="scientific">Reticulomyxa filosa</name>
    <dbReference type="NCBI Taxonomy" id="46433"/>
    <lineage>
        <taxon>Eukaryota</taxon>
        <taxon>Sar</taxon>
        <taxon>Rhizaria</taxon>
        <taxon>Retaria</taxon>
        <taxon>Foraminifera</taxon>
        <taxon>Monothalamids</taxon>
        <taxon>Reticulomyxidae</taxon>
        <taxon>Reticulomyxa</taxon>
    </lineage>
</organism>
<evidence type="ECO:0000256" key="6">
    <source>
        <dbReference type="SAM" id="MobiDB-lite"/>
    </source>
</evidence>
<keyword evidence="7" id="KW-0812">Transmembrane</keyword>
<dbReference type="GO" id="GO:0004674">
    <property type="term" value="F:protein serine/threonine kinase activity"/>
    <property type="evidence" value="ECO:0007669"/>
    <property type="project" value="UniProtKB-KW"/>
</dbReference>
<dbReference type="PANTHER" id="PTHR24355">
    <property type="entry name" value="G PROTEIN-COUPLED RECEPTOR KINASE/RIBOSOMAL PROTEIN S6 KINASE"/>
    <property type="match status" value="1"/>
</dbReference>
<keyword evidence="7" id="KW-0472">Membrane</keyword>
<keyword evidence="9" id="KW-1185">Reference proteome</keyword>
<dbReference type="PANTHER" id="PTHR24355:SF18">
    <property type="entry name" value="G PROTEIN-COUPLED RECEPTOR KINASE"/>
    <property type="match status" value="1"/>
</dbReference>
<feature type="region of interest" description="Disordered" evidence="6">
    <location>
        <begin position="1"/>
        <end position="26"/>
    </location>
</feature>
<keyword evidence="7" id="KW-1133">Transmembrane helix</keyword>
<dbReference type="InterPro" id="IPR011009">
    <property type="entry name" value="Kinase-like_dom_sf"/>
</dbReference>
<feature type="compositionally biased region" description="Basic and acidic residues" evidence="6">
    <location>
        <begin position="7"/>
        <end position="26"/>
    </location>
</feature>
<name>X6M006_RETFI</name>
<dbReference type="AlphaFoldDB" id="X6M006"/>
<dbReference type="Proteomes" id="UP000023152">
    <property type="component" value="Unassembled WGS sequence"/>
</dbReference>
<accession>X6M006</accession>
<evidence type="ECO:0000256" key="2">
    <source>
        <dbReference type="ARBA" id="ARBA00022679"/>
    </source>
</evidence>
<keyword evidence="2" id="KW-0808">Transferase</keyword>
<dbReference type="Gene3D" id="1.10.510.10">
    <property type="entry name" value="Transferase(Phosphotransferase) domain 1"/>
    <property type="match status" value="1"/>
</dbReference>
<dbReference type="SUPFAM" id="SSF56112">
    <property type="entry name" value="Protein kinase-like (PK-like)"/>
    <property type="match status" value="1"/>
</dbReference>
<evidence type="ECO:0000313" key="9">
    <source>
        <dbReference type="Proteomes" id="UP000023152"/>
    </source>
</evidence>
<evidence type="ECO:0000256" key="1">
    <source>
        <dbReference type="ARBA" id="ARBA00022527"/>
    </source>
</evidence>
<evidence type="ECO:0000313" key="8">
    <source>
        <dbReference type="EMBL" id="ETO06737.1"/>
    </source>
</evidence>
<comment type="caution">
    <text evidence="8">The sequence shown here is derived from an EMBL/GenBank/DDBJ whole genome shotgun (WGS) entry which is preliminary data.</text>
</comment>
<dbReference type="EMBL" id="ASPP01026836">
    <property type="protein sequence ID" value="ETO06737.1"/>
    <property type="molecule type" value="Genomic_DNA"/>
</dbReference>
<evidence type="ECO:0000256" key="5">
    <source>
        <dbReference type="ARBA" id="ARBA00022840"/>
    </source>
</evidence>
<evidence type="ECO:0000256" key="7">
    <source>
        <dbReference type="SAM" id="Phobius"/>
    </source>
</evidence>
<proteinExistence type="predicted"/>
<dbReference type="GO" id="GO:0005524">
    <property type="term" value="F:ATP binding"/>
    <property type="evidence" value="ECO:0007669"/>
    <property type="project" value="UniProtKB-KW"/>
</dbReference>
<dbReference type="OrthoDB" id="354826at2759"/>
<protein>
    <submittedName>
        <fullName evidence="8">Ribosomal protein S6 kinase, 90kDa, polypeptide 4</fullName>
    </submittedName>
</protein>
<keyword evidence="3" id="KW-0547">Nucleotide-binding</keyword>
<sequence length="215" mass="25394">KPFQSKRNKEIRREPGDDPDKKTSDLDRNVVEMDPECGHHFSGEARNLIKGLLCKRPKRRLGANGIKEIKEHPWFDPIDFGLLEAGYLDPPHVPSVVFIFNKQTKKKKQKKCVSGYNDHKYERVKIKPEFLESLHNFPFISNKVIQEEIVELLQKIRLQRRQSQDPTDTDTDPFEMCVDVRCRSILIFLFLFFLSMAHLTKKKKNNNKHYTYIRI</sequence>
<evidence type="ECO:0000256" key="3">
    <source>
        <dbReference type="ARBA" id="ARBA00022741"/>
    </source>
</evidence>
<gene>
    <name evidence="8" type="ORF">RFI_30655</name>
</gene>
<evidence type="ECO:0000256" key="4">
    <source>
        <dbReference type="ARBA" id="ARBA00022777"/>
    </source>
</evidence>
<keyword evidence="1" id="KW-0723">Serine/threonine-protein kinase</keyword>
<reference evidence="8 9" key="1">
    <citation type="journal article" date="2013" name="Curr. Biol.">
        <title>The Genome of the Foraminiferan Reticulomyxa filosa.</title>
        <authorList>
            <person name="Glockner G."/>
            <person name="Hulsmann N."/>
            <person name="Schleicher M."/>
            <person name="Noegel A.A."/>
            <person name="Eichinger L."/>
            <person name="Gallinger C."/>
            <person name="Pawlowski J."/>
            <person name="Sierra R."/>
            <person name="Euteneuer U."/>
            <person name="Pillet L."/>
            <person name="Moustafa A."/>
            <person name="Platzer M."/>
            <person name="Groth M."/>
            <person name="Szafranski K."/>
            <person name="Schliwa M."/>
        </authorList>
    </citation>
    <scope>NUCLEOTIDE SEQUENCE [LARGE SCALE GENOMIC DNA]</scope>
</reference>
<feature type="transmembrane region" description="Helical" evidence="7">
    <location>
        <begin position="184"/>
        <end position="200"/>
    </location>
</feature>
<feature type="non-terminal residue" evidence="8">
    <location>
        <position position="1"/>
    </location>
</feature>
<keyword evidence="4 8" id="KW-0418">Kinase</keyword>